<gene>
    <name evidence="2" type="ORF">EB235_31895</name>
</gene>
<proteinExistence type="predicted"/>
<name>A0A6M7WXF8_RHILI</name>
<dbReference type="AlphaFoldDB" id="A0A6M7WXF8"/>
<feature type="region of interest" description="Disordered" evidence="1">
    <location>
        <begin position="165"/>
        <end position="184"/>
    </location>
</feature>
<accession>A0A6M7WXF8</accession>
<evidence type="ECO:0000256" key="1">
    <source>
        <dbReference type="SAM" id="MobiDB-lite"/>
    </source>
</evidence>
<dbReference type="EMBL" id="CP033367">
    <property type="protein sequence ID" value="QKD05523.1"/>
    <property type="molecule type" value="Genomic_DNA"/>
</dbReference>
<dbReference type="Proteomes" id="UP000503017">
    <property type="component" value="Chromosome"/>
</dbReference>
<reference evidence="2 3" key="1">
    <citation type="submission" date="2018-10" db="EMBL/GenBank/DDBJ databases">
        <authorList>
            <person name="Perry B.J."/>
            <person name="Sullivan J.T."/>
            <person name="Murphy R.J.T."/>
            <person name="Ramsay J.P."/>
            <person name="Ronson C.W."/>
        </authorList>
    </citation>
    <scope>NUCLEOTIDE SEQUENCE [LARGE SCALE GENOMIC DNA]</scope>
    <source>
        <strain evidence="2 3">R88b</strain>
    </source>
</reference>
<evidence type="ECO:0000313" key="3">
    <source>
        <dbReference type="Proteomes" id="UP000503017"/>
    </source>
</evidence>
<protein>
    <submittedName>
        <fullName evidence="2">Uncharacterized protein</fullName>
    </submittedName>
</protein>
<organism evidence="2 3">
    <name type="scientific">Mesorhizobium loti R88b</name>
    <dbReference type="NCBI Taxonomy" id="935548"/>
    <lineage>
        <taxon>Bacteria</taxon>
        <taxon>Pseudomonadati</taxon>
        <taxon>Pseudomonadota</taxon>
        <taxon>Alphaproteobacteria</taxon>
        <taxon>Hyphomicrobiales</taxon>
        <taxon>Phyllobacteriaceae</taxon>
        <taxon>Mesorhizobium</taxon>
    </lineage>
</organism>
<sequence>MSLIGAAHADEACKMRPGKWMATYGWDIASTVSDQQTMQMQSTGKFYGTTTMTVACDGTVEFEPAQDAAFTVTAKLTMLGQTSSAECDQPVKLHFNSVQVIAGNTQTKEFPRIEIGLEQSSTGTPSCHGDGPMDVRGMLQSAFSIGGTITPDKWIWQLTKTEADSGRPEWLSGHQPWNTTEGPIRVPMPASPGATLSKSYGVTFVPIGKAPDLQTVDAKIDDVFLADTPVVTNTYTLHVADWGGDGVKPKTVTFALDDGQGGTAVTVDGSQISGNTVSTDFEIGHLHARSLPYDLKVTAENSLGLSSEAYYAVKIIPVPPWASTLTNFRPTQVETLTITNSGSDASVYGYQRYEGTKSVPEKPFGGGIEIPAAVPLIHGFWGIHPTQFQITPRPSSHVGTPAHGTVIGQGGLGLGPTQFTFKVRPQSEVTTTTTGSELQFTSGTVLFQTPEPFTHEFNVNPLDLVASGADALSLPKAVGDALRAAGSVAGAGVTVTAGIDKGEADLTTAPAQQAIVLKEAHVGLSTSATANISVDLQVVGVGVAGQLAGHLGMKFDPSPHIENCDLTYLFLLFYRNPALFGSWSIYPSDPSPNTITQCKSSQAAALERPGIPGLMLADITSPLLALRDRPSKASLKLTPTLVADAGPPSLVFRIPQRPASVRDALVTVAKAYEAPPGRVETALVDAAPSPVAAPAVAAGPDGRMAYAWIGEDLAKPRPASWQLRLRLFDGHAWRDSTVTLGDGQRPDFMPALAFAGNGDLVAAWTESKREGLAAGQLVTGADLAGHEIATAICDGTTGAVKARAVLTNDALPDLDPQLARGKDGSIWLAWQKRSDLTLDNLEAPVSLMTSRLDGVVWSPAEIAASGLAGTRAWRLVAQDTGRALLLVDSTVSNQRSIMSFTHQSGNWAAASTDAVEAGPAGVAGSITPSGAVQRIWSAGKGIVAATGSAAPVTLIAGSGARPLAFNDAGRQWNLLVETSTGLASISIDPQTHKAGPARALTTTLRSLGTAPSFDLTASGDWVVAHADLPLLKTDADGHPLGLTTTRLLVNTPIR</sequence>
<evidence type="ECO:0000313" key="2">
    <source>
        <dbReference type="EMBL" id="QKD05523.1"/>
    </source>
</evidence>